<dbReference type="SUPFAM" id="SSF53756">
    <property type="entry name" value="UDP-Glycosyltransferase/glycogen phosphorylase"/>
    <property type="match status" value="1"/>
</dbReference>
<keyword evidence="7 10" id="KW-0472">Membrane</keyword>
<comment type="subcellular location">
    <subcellularLocation>
        <location evidence="10">Cell membrane</location>
        <topology evidence="10">Peripheral membrane protein</topology>
        <orientation evidence="10">Cytoplasmic side</orientation>
    </subcellularLocation>
</comment>
<dbReference type="HAMAP" id="MF_00033">
    <property type="entry name" value="MurG"/>
    <property type="match status" value="1"/>
</dbReference>
<organism evidence="13 14">
    <name type="scientific">Candidatus Harrisonbacteria bacterium RIFCSPLOWO2_01_FULL_44_18</name>
    <dbReference type="NCBI Taxonomy" id="1798407"/>
    <lineage>
        <taxon>Bacteria</taxon>
        <taxon>Candidatus Harrisoniibacteriota</taxon>
    </lineage>
</organism>
<evidence type="ECO:0000256" key="9">
    <source>
        <dbReference type="ARBA" id="ARBA00023316"/>
    </source>
</evidence>
<dbReference type="GO" id="GO:0005886">
    <property type="term" value="C:plasma membrane"/>
    <property type="evidence" value="ECO:0007669"/>
    <property type="project" value="UniProtKB-SubCell"/>
</dbReference>
<dbReference type="EC" id="2.4.1.227" evidence="10"/>
<keyword evidence="9 10" id="KW-0961">Cell wall biogenesis/degradation</keyword>
<keyword evidence="8 10" id="KW-0131">Cell cycle</keyword>
<dbReference type="GO" id="GO:0005975">
    <property type="term" value="P:carbohydrate metabolic process"/>
    <property type="evidence" value="ECO:0007669"/>
    <property type="project" value="InterPro"/>
</dbReference>
<evidence type="ECO:0000256" key="3">
    <source>
        <dbReference type="ARBA" id="ARBA00022676"/>
    </source>
</evidence>
<accession>A0A1G1ZN34</accession>
<dbReference type="Proteomes" id="UP000177942">
    <property type="component" value="Unassembled WGS sequence"/>
</dbReference>
<keyword evidence="2 10" id="KW-0132">Cell division</keyword>
<evidence type="ECO:0000256" key="6">
    <source>
        <dbReference type="ARBA" id="ARBA00022984"/>
    </source>
</evidence>
<comment type="caution">
    <text evidence="10">Lacks conserved residue(s) required for the propagation of feature annotation.</text>
</comment>
<feature type="domain" description="Glycosyltransferase family 28 N-terminal" evidence="11">
    <location>
        <begin position="4"/>
        <end position="145"/>
    </location>
</feature>
<feature type="domain" description="Glycosyl transferase family 28 C-terminal" evidence="12">
    <location>
        <begin position="194"/>
        <end position="358"/>
    </location>
</feature>
<evidence type="ECO:0000259" key="12">
    <source>
        <dbReference type="Pfam" id="PF04101"/>
    </source>
</evidence>
<evidence type="ECO:0000256" key="10">
    <source>
        <dbReference type="HAMAP-Rule" id="MF_00033"/>
    </source>
</evidence>
<dbReference type="CDD" id="cd03785">
    <property type="entry name" value="GT28_MurG"/>
    <property type="match status" value="1"/>
</dbReference>
<gene>
    <name evidence="10" type="primary">murG</name>
    <name evidence="13" type="ORF">A3A16_01350</name>
</gene>
<keyword evidence="4 10" id="KW-0808">Transferase</keyword>
<dbReference type="Pfam" id="PF03033">
    <property type="entry name" value="Glyco_transf_28"/>
    <property type="match status" value="1"/>
</dbReference>
<keyword evidence="1 10" id="KW-1003">Cell membrane</keyword>
<feature type="binding site" evidence="10">
    <location>
        <begin position="11"/>
        <end position="13"/>
    </location>
    <ligand>
        <name>UDP-N-acetyl-alpha-D-glucosamine</name>
        <dbReference type="ChEBI" id="CHEBI:57705"/>
    </ligand>
</feature>
<dbReference type="PANTHER" id="PTHR21015:SF22">
    <property type="entry name" value="GLYCOSYLTRANSFERASE"/>
    <property type="match status" value="1"/>
</dbReference>
<keyword evidence="3 10" id="KW-0328">Glycosyltransferase</keyword>
<evidence type="ECO:0000256" key="5">
    <source>
        <dbReference type="ARBA" id="ARBA00022960"/>
    </source>
</evidence>
<comment type="catalytic activity">
    <reaction evidence="10">
        <text>di-trans,octa-cis-undecaprenyl diphospho-N-acetyl-alpha-D-muramoyl-L-alanyl-D-glutamyl-meso-2,6-diaminopimeloyl-D-alanyl-D-alanine + UDP-N-acetyl-alpha-D-glucosamine = di-trans,octa-cis-undecaprenyl diphospho-[N-acetyl-alpha-D-glucosaminyl-(1-&gt;4)]-N-acetyl-alpha-D-muramoyl-L-alanyl-D-glutamyl-meso-2,6-diaminopimeloyl-D-alanyl-D-alanine + UDP + H(+)</text>
        <dbReference type="Rhea" id="RHEA:31227"/>
        <dbReference type="ChEBI" id="CHEBI:15378"/>
        <dbReference type="ChEBI" id="CHEBI:57705"/>
        <dbReference type="ChEBI" id="CHEBI:58223"/>
        <dbReference type="ChEBI" id="CHEBI:61387"/>
        <dbReference type="ChEBI" id="CHEBI:61388"/>
        <dbReference type="EC" id="2.4.1.227"/>
    </reaction>
</comment>
<comment type="caution">
    <text evidence="13">The sequence shown here is derived from an EMBL/GenBank/DDBJ whole genome shotgun (WGS) entry which is preliminary data.</text>
</comment>
<evidence type="ECO:0000256" key="4">
    <source>
        <dbReference type="ARBA" id="ARBA00022679"/>
    </source>
</evidence>
<comment type="similarity">
    <text evidence="10">Belongs to the glycosyltransferase 28 family. MurG subfamily.</text>
</comment>
<dbReference type="GO" id="GO:0071555">
    <property type="term" value="P:cell wall organization"/>
    <property type="evidence" value="ECO:0007669"/>
    <property type="project" value="UniProtKB-KW"/>
</dbReference>
<dbReference type="InterPro" id="IPR006009">
    <property type="entry name" value="GlcNAc_MurG"/>
</dbReference>
<evidence type="ECO:0000256" key="2">
    <source>
        <dbReference type="ARBA" id="ARBA00022618"/>
    </source>
</evidence>
<evidence type="ECO:0000313" key="13">
    <source>
        <dbReference type="EMBL" id="OGY66012.1"/>
    </source>
</evidence>
<feature type="binding site" evidence="10">
    <location>
        <position position="201"/>
    </location>
    <ligand>
        <name>UDP-N-acetyl-alpha-D-glucosamine</name>
        <dbReference type="ChEBI" id="CHEBI:57705"/>
    </ligand>
</feature>
<sequence>MVRILLTGGGTGGHIYPLIAVSKKLQDYADRGGLEIDLRYFGKADYYAKELETNNIKAVYIAPSKLRRYFSLLNLVDIPKFFWSILQGLWKVFWFMPDAVFSKGGPGALAMILVCRFYRIPLLIHESDAVPGLTNRISARFAKKVDIAFEAAADYFQTKAELGVTGNPIREELLIPQDQAMAKRRWGFDPRKPVILVLGGSQGSERINNFISENLEDWLNKFQLLHQVGYGKYAEYQKWMKQKSNYQFVPYFDSVKDLRDGFAAADIIVSRAGAGAIFEIAAMGKPSILIPLPEAANNHQNQNAYEYVKTGAAIIIEEENLLVNLAINEIEKILNNPALLIKMSTAAKNFYKPDAAEKIAKDIISVIK</sequence>
<dbReference type="STRING" id="1798407.A3A16_01350"/>
<dbReference type="AlphaFoldDB" id="A0A1G1ZN34"/>
<dbReference type="GO" id="GO:0051991">
    <property type="term" value="F:UDP-N-acetyl-D-glucosamine:N-acetylmuramoyl-L-alanyl-D-glutamyl-meso-2,6-diaminopimelyl-D-alanyl-D-alanine-diphosphoundecaprenol 4-beta-N-acetylglucosaminlytransferase activity"/>
    <property type="evidence" value="ECO:0007669"/>
    <property type="project" value="RHEA"/>
</dbReference>
<feature type="binding site" evidence="10">
    <location>
        <position position="300"/>
    </location>
    <ligand>
        <name>UDP-N-acetyl-alpha-D-glucosamine</name>
        <dbReference type="ChEBI" id="CHEBI:57705"/>
    </ligand>
</feature>
<evidence type="ECO:0000256" key="1">
    <source>
        <dbReference type="ARBA" id="ARBA00022475"/>
    </source>
</evidence>
<dbReference type="GO" id="GO:0008360">
    <property type="term" value="P:regulation of cell shape"/>
    <property type="evidence" value="ECO:0007669"/>
    <property type="project" value="UniProtKB-KW"/>
</dbReference>
<evidence type="ECO:0000256" key="8">
    <source>
        <dbReference type="ARBA" id="ARBA00023306"/>
    </source>
</evidence>
<proteinExistence type="inferred from homology"/>
<dbReference type="GO" id="GO:0050511">
    <property type="term" value="F:undecaprenyldiphospho-muramoylpentapeptide beta-N-acetylglucosaminyltransferase activity"/>
    <property type="evidence" value="ECO:0007669"/>
    <property type="project" value="UniProtKB-UniRule"/>
</dbReference>
<protein>
    <recommendedName>
        <fullName evidence="10">UDP-N-acetylglucosamine--N-acetylmuramyl-(pentapeptide) pyrophosphoryl-undecaprenol N-acetylglucosamine transferase</fullName>
        <ecNumber evidence="10">2.4.1.227</ecNumber>
    </recommendedName>
    <alternativeName>
        <fullName evidence="10">Undecaprenyl-PP-MurNAc-pentapeptide-UDPGlcNAc GlcNAc transferase</fullName>
    </alternativeName>
</protein>
<name>A0A1G1ZN34_9BACT</name>
<evidence type="ECO:0000313" key="14">
    <source>
        <dbReference type="Proteomes" id="UP000177942"/>
    </source>
</evidence>
<dbReference type="Pfam" id="PF04101">
    <property type="entry name" value="Glyco_tran_28_C"/>
    <property type="match status" value="1"/>
</dbReference>
<dbReference type="PANTHER" id="PTHR21015">
    <property type="entry name" value="UDP-N-ACETYLGLUCOSAMINE--N-ACETYLMURAMYL-(PENTAPEPTIDE) PYROPHOSPHORYL-UNDECAPRENOL N-ACETYLGLUCOSAMINE TRANSFERASE 1"/>
    <property type="match status" value="1"/>
</dbReference>
<dbReference type="GO" id="GO:0051301">
    <property type="term" value="P:cell division"/>
    <property type="evidence" value="ECO:0007669"/>
    <property type="project" value="UniProtKB-KW"/>
</dbReference>
<dbReference type="EMBL" id="MHJJ01000005">
    <property type="protein sequence ID" value="OGY66012.1"/>
    <property type="molecule type" value="Genomic_DNA"/>
</dbReference>
<keyword evidence="5 10" id="KW-0133">Cell shape</keyword>
<evidence type="ECO:0000256" key="7">
    <source>
        <dbReference type="ARBA" id="ARBA00023136"/>
    </source>
</evidence>
<keyword evidence="6 10" id="KW-0573">Peptidoglycan synthesis</keyword>
<dbReference type="Gene3D" id="3.40.50.2000">
    <property type="entry name" value="Glycogen Phosphorylase B"/>
    <property type="match status" value="2"/>
</dbReference>
<comment type="function">
    <text evidence="10">Cell wall formation. Catalyzes the transfer of a GlcNAc subunit on undecaprenyl-pyrophosphoryl-MurNAc-pentapeptide (lipid intermediate I) to form undecaprenyl-pyrophosphoryl-MurNAc-(pentapeptide)GlcNAc (lipid intermediate II).</text>
</comment>
<comment type="pathway">
    <text evidence="10">Cell wall biogenesis; peptidoglycan biosynthesis.</text>
</comment>
<dbReference type="InterPro" id="IPR004276">
    <property type="entry name" value="GlycoTrans_28_N"/>
</dbReference>
<feature type="binding site" evidence="10">
    <location>
        <position position="170"/>
    </location>
    <ligand>
        <name>UDP-N-acetyl-alpha-D-glucosamine</name>
        <dbReference type="ChEBI" id="CHEBI:57705"/>
    </ligand>
</feature>
<evidence type="ECO:0000259" key="11">
    <source>
        <dbReference type="Pfam" id="PF03033"/>
    </source>
</evidence>
<dbReference type="UniPathway" id="UPA00219"/>
<dbReference type="InterPro" id="IPR007235">
    <property type="entry name" value="Glyco_trans_28_C"/>
</dbReference>
<dbReference type="GO" id="GO:0009252">
    <property type="term" value="P:peptidoglycan biosynthetic process"/>
    <property type="evidence" value="ECO:0007669"/>
    <property type="project" value="UniProtKB-UniRule"/>
</dbReference>
<reference evidence="13 14" key="1">
    <citation type="journal article" date="2016" name="Nat. Commun.">
        <title>Thousands of microbial genomes shed light on interconnected biogeochemical processes in an aquifer system.</title>
        <authorList>
            <person name="Anantharaman K."/>
            <person name="Brown C.T."/>
            <person name="Hug L.A."/>
            <person name="Sharon I."/>
            <person name="Castelle C.J."/>
            <person name="Probst A.J."/>
            <person name="Thomas B.C."/>
            <person name="Singh A."/>
            <person name="Wilkins M.J."/>
            <person name="Karaoz U."/>
            <person name="Brodie E.L."/>
            <person name="Williams K.H."/>
            <person name="Hubbard S.S."/>
            <person name="Banfield J.F."/>
        </authorList>
    </citation>
    <scope>NUCLEOTIDE SEQUENCE [LARGE SCALE GENOMIC DNA]</scope>
</reference>